<organism evidence="2 3">
    <name type="scientific">Vallitalea pronyensis</name>
    <dbReference type="NCBI Taxonomy" id="1348613"/>
    <lineage>
        <taxon>Bacteria</taxon>
        <taxon>Bacillati</taxon>
        <taxon>Bacillota</taxon>
        <taxon>Clostridia</taxon>
        <taxon>Lachnospirales</taxon>
        <taxon>Vallitaleaceae</taxon>
        <taxon>Vallitalea</taxon>
    </lineage>
</organism>
<dbReference type="Proteomes" id="UP000683246">
    <property type="component" value="Chromosome"/>
</dbReference>
<protein>
    <submittedName>
        <fullName evidence="2">Carboxymuconolactone decarboxylase family protein</fullName>
    </submittedName>
</protein>
<sequence>MLDKKDKALFKEEVGFVPPGVMIAETFGKPFQDTITAYHHQIWGEGVIPLKYRYLIAFATAIFDNNERRAKLEMVKAVKEGATKEELFEVIKQQIWMKGAPTMVQVAPLIEAIHKKFKV</sequence>
<keyword evidence="3" id="KW-1185">Reference proteome</keyword>
<proteinExistence type="predicted"/>
<feature type="domain" description="Carboxymuconolactone decarboxylase-like" evidence="1">
    <location>
        <begin position="31"/>
        <end position="111"/>
    </location>
</feature>
<accession>A0A8J8MNQ1</accession>
<dbReference type="SUPFAM" id="SSF69118">
    <property type="entry name" value="AhpD-like"/>
    <property type="match status" value="1"/>
</dbReference>
<dbReference type="RefSeq" id="WP_212695266.1">
    <property type="nucleotide sequence ID" value="NZ_CP058649.1"/>
</dbReference>
<gene>
    <name evidence="2" type="ORF">HZI73_20705</name>
</gene>
<dbReference type="Pfam" id="PF02627">
    <property type="entry name" value="CMD"/>
    <property type="match status" value="1"/>
</dbReference>
<dbReference type="AlphaFoldDB" id="A0A8J8MNQ1"/>
<dbReference type="InterPro" id="IPR029032">
    <property type="entry name" value="AhpD-like"/>
</dbReference>
<evidence type="ECO:0000313" key="3">
    <source>
        <dbReference type="Proteomes" id="UP000683246"/>
    </source>
</evidence>
<reference evidence="2" key="1">
    <citation type="submission" date="2020-07" db="EMBL/GenBank/DDBJ databases">
        <title>Vallitalea pronyensis genome.</title>
        <authorList>
            <person name="Postec A."/>
        </authorList>
    </citation>
    <scope>NUCLEOTIDE SEQUENCE</scope>
    <source>
        <strain evidence="2">FatNI3</strain>
    </source>
</reference>
<dbReference type="InterPro" id="IPR003779">
    <property type="entry name" value="CMD-like"/>
</dbReference>
<evidence type="ECO:0000313" key="2">
    <source>
        <dbReference type="EMBL" id="QUI24573.1"/>
    </source>
</evidence>
<dbReference type="GO" id="GO:0051920">
    <property type="term" value="F:peroxiredoxin activity"/>
    <property type="evidence" value="ECO:0007669"/>
    <property type="project" value="InterPro"/>
</dbReference>
<dbReference type="KEGG" id="vpy:HZI73_20705"/>
<dbReference type="Gene3D" id="1.20.1290.10">
    <property type="entry name" value="AhpD-like"/>
    <property type="match status" value="1"/>
</dbReference>
<dbReference type="EMBL" id="CP058649">
    <property type="protein sequence ID" value="QUI24573.1"/>
    <property type="molecule type" value="Genomic_DNA"/>
</dbReference>
<name>A0A8J8MNQ1_9FIRM</name>
<evidence type="ECO:0000259" key="1">
    <source>
        <dbReference type="Pfam" id="PF02627"/>
    </source>
</evidence>